<keyword evidence="1" id="KW-0812">Transmembrane</keyword>
<organism evidence="2 3">
    <name type="scientific">Glomus cerebriforme</name>
    <dbReference type="NCBI Taxonomy" id="658196"/>
    <lineage>
        <taxon>Eukaryota</taxon>
        <taxon>Fungi</taxon>
        <taxon>Fungi incertae sedis</taxon>
        <taxon>Mucoromycota</taxon>
        <taxon>Glomeromycotina</taxon>
        <taxon>Glomeromycetes</taxon>
        <taxon>Glomerales</taxon>
        <taxon>Glomeraceae</taxon>
        <taxon>Glomus</taxon>
    </lineage>
</organism>
<gene>
    <name evidence="2" type="ORF">C1645_827181</name>
</gene>
<keyword evidence="1" id="KW-1133">Transmembrane helix</keyword>
<protein>
    <submittedName>
        <fullName evidence="2">Uncharacterized protein</fullName>
    </submittedName>
</protein>
<keyword evidence="1" id="KW-0472">Membrane</keyword>
<dbReference type="EMBL" id="QKYT01000289">
    <property type="protein sequence ID" value="RIA87865.1"/>
    <property type="molecule type" value="Genomic_DNA"/>
</dbReference>
<evidence type="ECO:0000313" key="2">
    <source>
        <dbReference type="EMBL" id="RIA87865.1"/>
    </source>
</evidence>
<feature type="transmembrane region" description="Helical" evidence="1">
    <location>
        <begin position="20"/>
        <end position="44"/>
    </location>
</feature>
<accession>A0A397SUZ0</accession>
<evidence type="ECO:0000256" key="1">
    <source>
        <dbReference type="SAM" id="Phobius"/>
    </source>
</evidence>
<dbReference type="Proteomes" id="UP000265703">
    <property type="component" value="Unassembled WGS sequence"/>
</dbReference>
<proteinExistence type="predicted"/>
<dbReference type="OrthoDB" id="2420028at2759"/>
<comment type="caution">
    <text evidence="2">The sequence shown here is derived from an EMBL/GenBank/DDBJ whole genome shotgun (WGS) entry which is preliminary data.</text>
</comment>
<dbReference type="AlphaFoldDB" id="A0A397SUZ0"/>
<keyword evidence="3" id="KW-1185">Reference proteome</keyword>
<sequence>MEYVDGGTLPLKLFEEISINLLGITNITWHTIWVVLIPVMYWFIRMSSNWWTLLSKRIEEASKSQSNYLVVLRTVESMNHIIKIEANSGSFLCQLHSEIELRLKDKAKHSRLKNFTI</sequence>
<evidence type="ECO:0000313" key="3">
    <source>
        <dbReference type="Proteomes" id="UP000265703"/>
    </source>
</evidence>
<name>A0A397SUZ0_9GLOM</name>
<reference evidence="2 3" key="1">
    <citation type="submission" date="2018-06" db="EMBL/GenBank/DDBJ databases">
        <title>Comparative genomics reveals the genomic features of Rhizophagus irregularis, R. cerebriforme, R. diaphanum and Gigaspora rosea, and their symbiotic lifestyle signature.</title>
        <authorList>
            <person name="Morin E."/>
            <person name="San Clemente H."/>
            <person name="Chen E.C.H."/>
            <person name="De La Providencia I."/>
            <person name="Hainaut M."/>
            <person name="Kuo A."/>
            <person name="Kohler A."/>
            <person name="Murat C."/>
            <person name="Tang N."/>
            <person name="Roy S."/>
            <person name="Loubradou J."/>
            <person name="Henrissat B."/>
            <person name="Grigoriev I.V."/>
            <person name="Corradi N."/>
            <person name="Roux C."/>
            <person name="Martin F.M."/>
        </authorList>
    </citation>
    <scope>NUCLEOTIDE SEQUENCE [LARGE SCALE GENOMIC DNA]</scope>
    <source>
        <strain evidence="2 3">DAOM 227022</strain>
    </source>
</reference>